<dbReference type="Proteomes" id="UP000562124">
    <property type="component" value="Unassembled WGS sequence"/>
</dbReference>
<name>A0A7Y0LW46_CELFI</name>
<feature type="region of interest" description="Disordered" evidence="6">
    <location>
        <begin position="165"/>
        <end position="251"/>
    </location>
</feature>
<feature type="compositionally biased region" description="Pro residues" evidence="6">
    <location>
        <begin position="1"/>
        <end position="24"/>
    </location>
</feature>
<dbReference type="GO" id="GO:0005886">
    <property type="term" value="C:plasma membrane"/>
    <property type="evidence" value="ECO:0007669"/>
    <property type="project" value="UniProtKB-SubCell"/>
</dbReference>
<feature type="transmembrane region" description="Helical" evidence="7">
    <location>
        <begin position="64"/>
        <end position="91"/>
    </location>
</feature>
<feature type="transmembrane region" description="Helical" evidence="7">
    <location>
        <begin position="312"/>
        <end position="331"/>
    </location>
</feature>
<organism evidence="9 10">
    <name type="scientific">Cellulomonas fimi</name>
    <dbReference type="NCBI Taxonomy" id="1708"/>
    <lineage>
        <taxon>Bacteria</taxon>
        <taxon>Bacillati</taxon>
        <taxon>Actinomycetota</taxon>
        <taxon>Actinomycetes</taxon>
        <taxon>Micrococcales</taxon>
        <taxon>Cellulomonadaceae</taxon>
        <taxon>Cellulomonas</taxon>
    </lineage>
</organism>
<dbReference type="PANTHER" id="PTHR33885:SF3">
    <property type="entry name" value="PHAGE SHOCK PROTEIN C"/>
    <property type="match status" value="1"/>
</dbReference>
<evidence type="ECO:0000313" key="9">
    <source>
        <dbReference type="EMBL" id="NMR18966.1"/>
    </source>
</evidence>
<gene>
    <name evidence="9" type="ORF">HIR71_01785</name>
</gene>
<dbReference type="InterPro" id="IPR007168">
    <property type="entry name" value="Phageshock_PspC_N"/>
</dbReference>
<dbReference type="RefSeq" id="WP_169322902.1">
    <property type="nucleotide sequence ID" value="NZ_JABCJJ010000002.1"/>
</dbReference>
<evidence type="ECO:0000256" key="4">
    <source>
        <dbReference type="ARBA" id="ARBA00022989"/>
    </source>
</evidence>
<feature type="transmembrane region" description="Helical" evidence="7">
    <location>
        <begin position="280"/>
        <end position="300"/>
    </location>
</feature>
<reference evidence="9 10" key="1">
    <citation type="submission" date="2020-04" db="EMBL/GenBank/DDBJ databases">
        <title>Sequencing and Assembly of C. fimi.</title>
        <authorList>
            <person name="Ramsey A.R."/>
        </authorList>
    </citation>
    <scope>NUCLEOTIDE SEQUENCE [LARGE SCALE GENOMIC DNA]</scope>
    <source>
        <strain evidence="9 10">SB</strain>
    </source>
</reference>
<dbReference type="PANTHER" id="PTHR33885">
    <property type="entry name" value="PHAGE SHOCK PROTEIN C"/>
    <property type="match status" value="1"/>
</dbReference>
<keyword evidence="10" id="KW-1185">Reference proteome</keyword>
<feature type="compositionally biased region" description="Polar residues" evidence="6">
    <location>
        <begin position="232"/>
        <end position="251"/>
    </location>
</feature>
<evidence type="ECO:0000313" key="10">
    <source>
        <dbReference type="Proteomes" id="UP000562124"/>
    </source>
</evidence>
<dbReference type="EMBL" id="JABCJJ010000002">
    <property type="protein sequence ID" value="NMR18966.1"/>
    <property type="molecule type" value="Genomic_DNA"/>
</dbReference>
<dbReference type="InterPro" id="IPR052027">
    <property type="entry name" value="PspC"/>
</dbReference>
<feature type="transmembrane region" description="Helical" evidence="7">
    <location>
        <begin position="338"/>
        <end position="357"/>
    </location>
</feature>
<evidence type="ECO:0000256" key="6">
    <source>
        <dbReference type="SAM" id="MobiDB-lite"/>
    </source>
</evidence>
<feature type="compositionally biased region" description="Low complexity" evidence="6">
    <location>
        <begin position="196"/>
        <end position="211"/>
    </location>
</feature>
<keyword evidence="4 7" id="KW-1133">Transmembrane helix</keyword>
<accession>A0A7Y0LW46</accession>
<dbReference type="AlphaFoldDB" id="A0A7Y0LW46"/>
<sequence>MDTRTPPPAGQPASPPPVPGPGQPRPGGDGFFDAMRRIGVVRTQDRWIGGVAGGLARRFGVDPILVRGILFVTALLAGVGFVLYGLAWALLPEESDGRIHLQETIRGRFDAALLGATLLVVVGINRGDGWYGWWNGGELGWFNGLLWFAALAVIVTLVVVAANQRGSQRPPNGGPGRPGGPGGPVGPGPVPPPPGAATSPSYPSTAALPAPDVSTAPVDPAGPSVPYPPTGTPMSAPTTSGPAPQTSYPSGYGSTPPYAYAPVPPVPPAPPKPHVRGPGAGAVGAVVGLTLVALALLLAAERVGTVDLPVGLAAIGIGVVLAGIGIVVAGLRGRSSGTLGFLAITGAVLALPAALYAQSGWSSWSGPSGRVQLVADEAWTPRSTAAAAEGIAVAVGDLAVDLTEVPLGDDTVRVPLRLGGGEITVTVPAGTAVTADVRIAAGDVLWEVDGRESLSGVSGGRSYTFESDEVADGATPQLALDIESGAGQIRIVEES</sequence>
<feature type="compositionally biased region" description="Pro residues" evidence="6">
    <location>
        <begin position="184"/>
        <end position="195"/>
    </location>
</feature>
<feature type="region of interest" description="Disordered" evidence="6">
    <location>
        <begin position="1"/>
        <end position="29"/>
    </location>
</feature>
<feature type="transmembrane region" description="Helical" evidence="7">
    <location>
        <begin position="111"/>
        <end position="127"/>
    </location>
</feature>
<evidence type="ECO:0000256" key="7">
    <source>
        <dbReference type="SAM" id="Phobius"/>
    </source>
</evidence>
<evidence type="ECO:0000256" key="2">
    <source>
        <dbReference type="ARBA" id="ARBA00022475"/>
    </source>
</evidence>
<protein>
    <submittedName>
        <fullName evidence="9">PspC domain-containing protein</fullName>
    </submittedName>
</protein>
<dbReference type="Pfam" id="PF04024">
    <property type="entry name" value="PspC"/>
    <property type="match status" value="1"/>
</dbReference>
<evidence type="ECO:0000256" key="3">
    <source>
        <dbReference type="ARBA" id="ARBA00022692"/>
    </source>
</evidence>
<evidence type="ECO:0000256" key="1">
    <source>
        <dbReference type="ARBA" id="ARBA00004162"/>
    </source>
</evidence>
<keyword evidence="5 7" id="KW-0472">Membrane</keyword>
<evidence type="ECO:0000259" key="8">
    <source>
        <dbReference type="Pfam" id="PF04024"/>
    </source>
</evidence>
<feature type="domain" description="Phage shock protein PspC N-terminal" evidence="8">
    <location>
        <begin position="42"/>
        <end position="94"/>
    </location>
</feature>
<comment type="caution">
    <text evidence="9">The sequence shown here is derived from an EMBL/GenBank/DDBJ whole genome shotgun (WGS) entry which is preliminary data.</text>
</comment>
<keyword evidence="2" id="KW-1003">Cell membrane</keyword>
<feature type="transmembrane region" description="Helical" evidence="7">
    <location>
        <begin position="139"/>
        <end position="162"/>
    </location>
</feature>
<comment type="subcellular location">
    <subcellularLocation>
        <location evidence="1">Cell membrane</location>
        <topology evidence="1">Single-pass membrane protein</topology>
    </subcellularLocation>
</comment>
<feature type="compositionally biased region" description="Gly residues" evidence="6">
    <location>
        <begin position="174"/>
        <end position="183"/>
    </location>
</feature>
<proteinExistence type="predicted"/>
<keyword evidence="3 7" id="KW-0812">Transmembrane</keyword>
<evidence type="ECO:0000256" key="5">
    <source>
        <dbReference type="ARBA" id="ARBA00023136"/>
    </source>
</evidence>